<evidence type="ECO:0000256" key="3">
    <source>
        <dbReference type="ARBA" id="ARBA00022448"/>
    </source>
</evidence>
<evidence type="ECO:0000256" key="1">
    <source>
        <dbReference type="ARBA" id="ARBA00004156"/>
    </source>
</evidence>
<dbReference type="GO" id="GO:0030121">
    <property type="term" value="C:AP-1 adaptor complex"/>
    <property type="evidence" value="ECO:0007669"/>
    <property type="project" value="InterPro"/>
</dbReference>
<evidence type="ECO:0000256" key="6">
    <source>
        <dbReference type="ARBA" id="ARBA00023136"/>
    </source>
</evidence>
<dbReference type="InterPro" id="IPR002553">
    <property type="entry name" value="Clathrin/coatomer_adapt-like_N"/>
</dbReference>
<evidence type="ECO:0000256" key="2">
    <source>
        <dbReference type="ARBA" id="ARBA00004555"/>
    </source>
</evidence>
<evidence type="ECO:0000256" key="7">
    <source>
        <dbReference type="ARBA" id="ARBA00023329"/>
    </source>
</evidence>
<evidence type="ECO:0000256" key="8">
    <source>
        <dbReference type="PIRNR" id="PIRNR037094"/>
    </source>
</evidence>
<evidence type="ECO:0000313" key="11">
    <source>
        <dbReference type="Proteomes" id="UP000191144"/>
    </source>
</evidence>
<dbReference type="Proteomes" id="UP000191144">
    <property type="component" value="Chromosome E"/>
</dbReference>
<evidence type="ECO:0000256" key="4">
    <source>
        <dbReference type="ARBA" id="ARBA00022927"/>
    </source>
</evidence>
<evidence type="ECO:0000313" key="10">
    <source>
        <dbReference type="EMBL" id="SCU89374.1"/>
    </source>
</evidence>
<reference evidence="11" key="1">
    <citation type="submission" date="2016-03" db="EMBL/GenBank/DDBJ databases">
        <authorList>
            <person name="Devillers Hugo."/>
        </authorList>
    </citation>
    <scope>NUCLEOTIDE SEQUENCE [LARGE SCALE GENOMIC DNA]</scope>
</reference>
<keyword evidence="7 8" id="KW-0968">Cytoplasmic vesicle</keyword>
<dbReference type="Gene3D" id="2.60.40.1230">
    <property type="match status" value="1"/>
</dbReference>
<dbReference type="InterPro" id="IPR008152">
    <property type="entry name" value="Clathrin_a/b/g-adaptin_app_Ig"/>
</dbReference>
<dbReference type="EMBL" id="LT598481">
    <property type="protein sequence ID" value="SCU89374.1"/>
    <property type="molecule type" value="Genomic_DNA"/>
</dbReference>
<dbReference type="InterPro" id="IPR013041">
    <property type="entry name" value="Clathrin_app_Ig-like_sf"/>
</dbReference>
<comment type="similarity">
    <text evidence="8">Belongs to the adaptor complexes large subunit family.</text>
</comment>
<organism evidence="10 11">
    <name type="scientific">Lachancea meyersii CBS 8951</name>
    <dbReference type="NCBI Taxonomy" id="1266667"/>
    <lineage>
        <taxon>Eukaryota</taxon>
        <taxon>Fungi</taxon>
        <taxon>Dikarya</taxon>
        <taxon>Ascomycota</taxon>
        <taxon>Saccharomycotina</taxon>
        <taxon>Saccharomycetes</taxon>
        <taxon>Saccharomycetales</taxon>
        <taxon>Saccharomycetaceae</taxon>
        <taxon>Lachancea</taxon>
    </lineage>
</organism>
<dbReference type="GO" id="GO:0006886">
    <property type="term" value="P:intracellular protein transport"/>
    <property type="evidence" value="ECO:0007669"/>
    <property type="project" value="UniProtKB-UniRule"/>
</dbReference>
<sequence>MGSLRTFIKDVRGAKTLAEERSIVTKESARIRTKLKDDHLVPDKRRKNIQKLLYLHILGEKTHFAQVECINLIASDDFRNKRVGYLAAMVLLDEHQDILTLLTNLLNNDLNHQNRYVVSMALSTLGSLTSPELARDLYPDVENILARSTDEFLVKKALQCAAKLIERDTTLLEIFYPYVGSILKSRQLCTHGGLLGVAKLCQVAVSCRSRYEYDNYPEILQSIVHKIPEFFSILQDMNSTNFSAEYDVSGTCDPFLQVELLYTLRLMFELAPQETAQYKNKLNDLLTKIATDSAGSKNSANAVLYECVRTIFALQLDQSLKVLGVNVLGKFLSGKDNNTKYVSLNTLLRVAPQEPKAVQKHKMFISRCLSDPDISIRTRAVDLTFAILNETNMKELMDELVSFLKLSGEQEKDLIINVVDQLISKFELYAVESEWWVIEIMVQVLKIVGQHISFDKVSNVIVMINNAQDLDHKTRLIHETLELSLGKKEEAIDGDNLGWKLLSVWCIGEYGDILLQRNMFLETELTHYLCLVNGIYSENTKLISYTLTAALKLSAKIQSPSCVEDLRQLINGHSKDTNIILQTKSVQYSFILNQPASQRHDILGAMPLFERSGKNGNGSSGSKPMVKPQEQNLLLELLEETSTSNGAAAGNNSETLLDIFGNGSSDGASQLLKSSTKADPIINIPQDSVETYQSDDMQVFFKMASMVPGEAHLELYVRGHAQISNLQVLAAASKTQKLVMGNLSMASIAAGQVCRQELKVSGSGKLKFRVKLIHEGPSGLTTDQFDHKFDQSL</sequence>
<keyword evidence="3 8" id="KW-0813">Transport</keyword>
<gene>
    <name evidence="10" type="ORF">LAME_0E03180G</name>
</gene>
<dbReference type="GO" id="GO:0016192">
    <property type="term" value="P:vesicle-mediated transport"/>
    <property type="evidence" value="ECO:0007669"/>
    <property type="project" value="InterPro"/>
</dbReference>
<dbReference type="InterPro" id="IPR011989">
    <property type="entry name" value="ARM-like"/>
</dbReference>
<dbReference type="InterPro" id="IPR016024">
    <property type="entry name" value="ARM-type_fold"/>
</dbReference>
<name>A0A1G4JGX0_9SACH</name>
<keyword evidence="5 8" id="KW-0333">Golgi apparatus</keyword>
<dbReference type="InterPro" id="IPR050840">
    <property type="entry name" value="Adaptor_Complx_Large_Subunit"/>
</dbReference>
<dbReference type="AlphaFoldDB" id="A0A1G4JGX0"/>
<keyword evidence="6 8" id="KW-0472">Membrane</keyword>
<dbReference type="PANTHER" id="PTHR22780">
    <property type="entry name" value="ADAPTIN, ALPHA/GAMMA/EPSILON"/>
    <property type="match status" value="1"/>
</dbReference>
<proteinExistence type="inferred from homology"/>
<dbReference type="SUPFAM" id="SSF48371">
    <property type="entry name" value="ARM repeat"/>
    <property type="match status" value="1"/>
</dbReference>
<dbReference type="Gene3D" id="1.25.10.10">
    <property type="entry name" value="Leucine-rich Repeat Variant"/>
    <property type="match status" value="1"/>
</dbReference>
<dbReference type="Pfam" id="PF01602">
    <property type="entry name" value="Adaptin_N"/>
    <property type="match status" value="1"/>
</dbReference>
<protein>
    <recommendedName>
        <fullName evidence="8">AP-1 complex subunit gamma</fullName>
    </recommendedName>
</protein>
<keyword evidence="4 8" id="KW-0653">Protein transport</keyword>
<evidence type="ECO:0000259" key="9">
    <source>
        <dbReference type="SMART" id="SM00809"/>
    </source>
</evidence>
<feature type="domain" description="Clathrin adaptor alpha/beta/gamma-adaptin appendage Ig-like subdomain" evidence="9">
    <location>
        <begin position="681"/>
        <end position="790"/>
    </location>
</feature>
<dbReference type="Pfam" id="PF02883">
    <property type="entry name" value="Alpha_adaptinC2"/>
    <property type="match status" value="1"/>
</dbReference>
<dbReference type="SUPFAM" id="SSF49348">
    <property type="entry name" value="Clathrin adaptor appendage domain"/>
    <property type="match status" value="1"/>
</dbReference>
<keyword evidence="11" id="KW-1185">Reference proteome</keyword>
<comment type="subcellular location">
    <subcellularLocation>
        <location evidence="1">Cytoplasmic vesicle membrane</location>
    </subcellularLocation>
    <subcellularLocation>
        <location evidence="2">Golgi apparatus</location>
    </subcellularLocation>
</comment>
<dbReference type="SMART" id="SM00809">
    <property type="entry name" value="Alpha_adaptinC2"/>
    <property type="match status" value="1"/>
</dbReference>
<evidence type="ECO:0000256" key="5">
    <source>
        <dbReference type="ARBA" id="ARBA00023034"/>
    </source>
</evidence>
<dbReference type="PIRSF" id="PIRSF037094">
    <property type="entry name" value="AP1_complex_gamma"/>
    <property type="match status" value="1"/>
</dbReference>
<dbReference type="InterPro" id="IPR017107">
    <property type="entry name" value="AP1_complex_gsu"/>
</dbReference>
<accession>A0A1G4JGX0</accession>
<dbReference type="OrthoDB" id="28053at2759"/>